<evidence type="ECO:0000313" key="3">
    <source>
        <dbReference type="Proteomes" id="UP000276133"/>
    </source>
</evidence>
<organism evidence="2 3">
    <name type="scientific">Brachionus plicatilis</name>
    <name type="common">Marine rotifer</name>
    <name type="synonym">Brachionus muelleri</name>
    <dbReference type="NCBI Taxonomy" id="10195"/>
    <lineage>
        <taxon>Eukaryota</taxon>
        <taxon>Metazoa</taxon>
        <taxon>Spiralia</taxon>
        <taxon>Gnathifera</taxon>
        <taxon>Rotifera</taxon>
        <taxon>Eurotatoria</taxon>
        <taxon>Monogononta</taxon>
        <taxon>Pseudotrocha</taxon>
        <taxon>Ploima</taxon>
        <taxon>Brachionidae</taxon>
        <taxon>Brachionus</taxon>
    </lineage>
</organism>
<feature type="region of interest" description="Disordered" evidence="1">
    <location>
        <begin position="1"/>
        <end position="34"/>
    </location>
</feature>
<feature type="compositionally biased region" description="Acidic residues" evidence="1">
    <location>
        <begin position="1"/>
        <end position="16"/>
    </location>
</feature>
<protein>
    <submittedName>
        <fullName evidence="2">Uncharacterized protein</fullName>
    </submittedName>
</protein>
<proteinExistence type="predicted"/>
<keyword evidence="3" id="KW-1185">Reference proteome</keyword>
<dbReference type="AlphaFoldDB" id="A0A3M7R6V8"/>
<evidence type="ECO:0000313" key="2">
    <source>
        <dbReference type="EMBL" id="RNA19270.1"/>
    </source>
</evidence>
<gene>
    <name evidence="2" type="ORF">BpHYR1_018079</name>
</gene>
<reference evidence="2 3" key="1">
    <citation type="journal article" date="2018" name="Sci. Rep.">
        <title>Genomic signatures of local adaptation to the degree of environmental predictability in rotifers.</title>
        <authorList>
            <person name="Franch-Gras L."/>
            <person name="Hahn C."/>
            <person name="Garcia-Roger E.M."/>
            <person name="Carmona M.J."/>
            <person name="Serra M."/>
            <person name="Gomez A."/>
        </authorList>
    </citation>
    <scope>NUCLEOTIDE SEQUENCE [LARGE SCALE GENOMIC DNA]</scope>
    <source>
        <strain evidence="2">HYR1</strain>
    </source>
</reference>
<accession>A0A3M7R6V8</accession>
<comment type="caution">
    <text evidence="2">The sequence shown here is derived from an EMBL/GenBank/DDBJ whole genome shotgun (WGS) entry which is preliminary data.</text>
</comment>
<dbReference type="Proteomes" id="UP000276133">
    <property type="component" value="Unassembled WGS sequence"/>
</dbReference>
<evidence type="ECO:0000256" key="1">
    <source>
        <dbReference type="SAM" id="MobiDB-lite"/>
    </source>
</evidence>
<name>A0A3M7R6V8_BRAPC</name>
<dbReference type="EMBL" id="REGN01004080">
    <property type="protein sequence ID" value="RNA19270.1"/>
    <property type="molecule type" value="Genomic_DNA"/>
</dbReference>
<sequence length="136" mass="15382">MSTGDEQSDDKFDVEEVDRNTTELPLNESGGEDEVEVVEIPCTSARKTTASDLVTSIKSFQKLLSQTGVEDKKGEEDQEKKTQKPIKLIGLTNCPYKQQDPIFDMIIGIYHYLQILIINLRNKGVFLGNMDDLWKV</sequence>